<feature type="compositionally biased region" description="Polar residues" evidence="1">
    <location>
        <begin position="1"/>
        <end position="12"/>
    </location>
</feature>
<reference evidence="2" key="1">
    <citation type="submission" date="2009-04" db="EMBL/GenBank/DDBJ databases">
        <authorList>
            <person name="Weinstock G."/>
            <person name="Sodergren E."/>
            <person name="Clifton S."/>
            <person name="Fulton L."/>
            <person name="Fulton B."/>
            <person name="Courtney L."/>
            <person name="Fronick C."/>
            <person name="Harrison M."/>
            <person name="Strong C."/>
            <person name="Farmer C."/>
            <person name="Delahaunty K."/>
            <person name="Markovic C."/>
            <person name="Hall O."/>
            <person name="Minx P."/>
            <person name="Tomlinson C."/>
            <person name="Mitreva M."/>
            <person name="Nelson J."/>
            <person name="Hou S."/>
            <person name="Wollam A."/>
            <person name="Pepin K.H."/>
            <person name="Johnson M."/>
            <person name="Bhonagiri V."/>
            <person name="Nash W.E."/>
            <person name="Warren W."/>
            <person name="Chinwalla A."/>
            <person name="Mardis E.R."/>
            <person name="Wilson R.K."/>
        </authorList>
    </citation>
    <scope>NUCLEOTIDE SEQUENCE [LARGE SCALE GENOMIC DNA]</scope>
    <source>
        <strain evidence="2">DSM 14600</strain>
    </source>
</reference>
<gene>
    <name evidence="2" type="ORF">GCWU000342_01604</name>
</gene>
<dbReference type="AlphaFoldDB" id="C4GCB5"/>
<dbReference type="HOGENOM" id="CLU_3222041_0_0_9"/>
<keyword evidence="3" id="KW-1185">Reference proteome</keyword>
<protein>
    <submittedName>
        <fullName evidence="2">Uncharacterized protein</fullName>
    </submittedName>
</protein>
<sequence>MSSSFHSCQQRMNGVPTPGFQKLREGYRILGQGASMETDAFFML</sequence>
<evidence type="ECO:0000313" key="2">
    <source>
        <dbReference type="EMBL" id="EEP28057.1"/>
    </source>
</evidence>
<comment type="caution">
    <text evidence="2">The sequence shown here is derived from an EMBL/GenBank/DDBJ whole genome shotgun (WGS) entry which is preliminary data.</text>
</comment>
<accession>C4GCB5</accession>
<dbReference type="EMBL" id="ACIP02000003">
    <property type="protein sequence ID" value="EEP28057.1"/>
    <property type="molecule type" value="Genomic_DNA"/>
</dbReference>
<dbReference type="STRING" id="626523.GCWU000342_01604"/>
<evidence type="ECO:0000313" key="3">
    <source>
        <dbReference type="Proteomes" id="UP000003494"/>
    </source>
</evidence>
<name>C4GCB5_9FIRM</name>
<feature type="region of interest" description="Disordered" evidence="1">
    <location>
        <begin position="1"/>
        <end position="20"/>
    </location>
</feature>
<organism evidence="2 3">
    <name type="scientific">Shuttleworthella satelles DSM 14600</name>
    <dbReference type="NCBI Taxonomy" id="626523"/>
    <lineage>
        <taxon>Bacteria</taxon>
        <taxon>Bacillati</taxon>
        <taxon>Bacillota</taxon>
        <taxon>Clostridia</taxon>
        <taxon>Lachnospirales</taxon>
        <taxon>Lachnospiraceae</taxon>
        <taxon>Shuttleworthella</taxon>
    </lineage>
</organism>
<proteinExistence type="predicted"/>
<dbReference type="Proteomes" id="UP000003494">
    <property type="component" value="Unassembled WGS sequence"/>
</dbReference>
<evidence type="ECO:0000256" key="1">
    <source>
        <dbReference type="SAM" id="MobiDB-lite"/>
    </source>
</evidence>